<protein>
    <submittedName>
        <fullName evidence="1">Uncharacterized protein</fullName>
    </submittedName>
</protein>
<keyword evidence="2" id="KW-1185">Reference proteome</keyword>
<proteinExistence type="predicted"/>
<gene>
    <name evidence="1" type="ORF">BC936DRAFT_140762</name>
</gene>
<organism evidence="1 2">
    <name type="scientific">Jimgerdemannia flammicorona</name>
    <dbReference type="NCBI Taxonomy" id="994334"/>
    <lineage>
        <taxon>Eukaryota</taxon>
        <taxon>Fungi</taxon>
        <taxon>Fungi incertae sedis</taxon>
        <taxon>Mucoromycota</taxon>
        <taxon>Mucoromycotina</taxon>
        <taxon>Endogonomycetes</taxon>
        <taxon>Endogonales</taxon>
        <taxon>Endogonaceae</taxon>
        <taxon>Jimgerdemannia</taxon>
    </lineage>
</organism>
<dbReference type="AlphaFoldDB" id="A0A433A8D0"/>
<reference evidence="1 2" key="1">
    <citation type="journal article" date="2018" name="New Phytol.">
        <title>Phylogenomics of Endogonaceae and evolution of mycorrhizas within Mucoromycota.</title>
        <authorList>
            <person name="Chang Y."/>
            <person name="Desiro A."/>
            <person name="Na H."/>
            <person name="Sandor L."/>
            <person name="Lipzen A."/>
            <person name="Clum A."/>
            <person name="Barry K."/>
            <person name="Grigoriev I.V."/>
            <person name="Martin F.M."/>
            <person name="Stajich J.E."/>
            <person name="Smith M.E."/>
            <person name="Bonito G."/>
            <person name="Spatafora J.W."/>
        </authorList>
    </citation>
    <scope>NUCLEOTIDE SEQUENCE [LARGE SCALE GENOMIC DNA]</scope>
    <source>
        <strain evidence="1 2">GMNB39</strain>
    </source>
</reference>
<evidence type="ECO:0000313" key="1">
    <source>
        <dbReference type="EMBL" id="RUO98916.1"/>
    </source>
</evidence>
<comment type="caution">
    <text evidence="1">The sequence shown here is derived from an EMBL/GenBank/DDBJ whole genome shotgun (WGS) entry which is preliminary data.</text>
</comment>
<dbReference type="Proteomes" id="UP000268093">
    <property type="component" value="Unassembled WGS sequence"/>
</dbReference>
<evidence type="ECO:0000313" key="2">
    <source>
        <dbReference type="Proteomes" id="UP000268093"/>
    </source>
</evidence>
<sequence length="106" mass="11817">MYHVRKLLPNHGLFDELLAEHLTLVGPLETLLDDQPRPPDDSAVNSPPFVVKVGHDDLEALALLAQQVLDRHLDILECNVTRAGSRRIRRFDSAGFHAGPALDQNH</sequence>
<name>A0A433A8D0_9FUNG</name>
<dbReference type="EMBL" id="RBNI01017831">
    <property type="protein sequence ID" value="RUO98916.1"/>
    <property type="molecule type" value="Genomic_DNA"/>
</dbReference>
<accession>A0A433A8D0</accession>